<dbReference type="OrthoDB" id="6174090at2"/>
<dbReference type="SUPFAM" id="SSF46689">
    <property type="entry name" value="Homeodomain-like"/>
    <property type="match status" value="1"/>
</dbReference>
<keyword evidence="2" id="KW-1185">Reference proteome</keyword>
<dbReference type="Proteomes" id="UP000294599">
    <property type="component" value="Unassembled WGS sequence"/>
</dbReference>
<dbReference type="EMBL" id="SMAF01000018">
    <property type="protein sequence ID" value="TCS95313.1"/>
    <property type="molecule type" value="Genomic_DNA"/>
</dbReference>
<evidence type="ECO:0000313" key="2">
    <source>
        <dbReference type="Proteomes" id="UP000294599"/>
    </source>
</evidence>
<comment type="caution">
    <text evidence="1">The sequence shown here is derived from an EMBL/GenBank/DDBJ whole genome shotgun (WGS) entry which is preliminary data.</text>
</comment>
<accession>A0A4S3KVA2</accession>
<dbReference type="InterPro" id="IPR009057">
    <property type="entry name" value="Homeodomain-like_sf"/>
</dbReference>
<protein>
    <submittedName>
        <fullName evidence="1">Transposase</fullName>
    </submittedName>
</protein>
<dbReference type="Pfam" id="PF13551">
    <property type="entry name" value="HTH_29"/>
    <property type="match status" value="1"/>
</dbReference>
<dbReference type="RefSeq" id="WP_132577511.1">
    <property type="nucleotide sequence ID" value="NZ_JBHMFH010000001.1"/>
</dbReference>
<gene>
    <name evidence="1" type="ORF">EDC25_1182</name>
</gene>
<proteinExistence type="predicted"/>
<dbReference type="AlphaFoldDB" id="A0A4S3KVA2"/>
<dbReference type="Gene3D" id="1.10.10.60">
    <property type="entry name" value="Homeodomain-like"/>
    <property type="match status" value="1"/>
</dbReference>
<name>A0A4S3KVA2_9GAMM</name>
<organism evidence="1 2">
    <name type="scientific">Pseudofulvimonas gallinarii</name>
    <dbReference type="NCBI Taxonomy" id="634155"/>
    <lineage>
        <taxon>Bacteria</taxon>
        <taxon>Pseudomonadati</taxon>
        <taxon>Pseudomonadota</taxon>
        <taxon>Gammaproteobacteria</taxon>
        <taxon>Lysobacterales</taxon>
        <taxon>Rhodanobacteraceae</taxon>
        <taxon>Pseudofulvimonas</taxon>
    </lineage>
</organism>
<evidence type="ECO:0000313" key="1">
    <source>
        <dbReference type="EMBL" id="TCS95313.1"/>
    </source>
</evidence>
<reference evidence="1 2" key="1">
    <citation type="submission" date="2019-03" db="EMBL/GenBank/DDBJ databases">
        <title>Genomic Encyclopedia of Type Strains, Phase IV (KMG-IV): sequencing the most valuable type-strain genomes for metagenomic binning, comparative biology and taxonomic classification.</title>
        <authorList>
            <person name="Goeker M."/>
        </authorList>
    </citation>
    <scope>NUCLEOTIDE SEQUENCE [LARGE SCALE GENOMIC DNA]</scope>
    <source>
        <strain evidence="1 2">DSM 21944</strain>
    </source>
</reference>
<sequence>MGRKSEVPADKRVELVLALLRKEEPAAQIARRAGVSEQTVYRWRDEFISGGKAQLAGKSSDAVASKELAKLQREIESREQVIGELTIANRILKKLSGPSL</sequence>